<sequence length="123" mass="13747">MTKSTLQSVVDAERAELLEGKDGIEKAIITRPHRGQTVAIGLLALDEVDAANDWLQALTEEWPVYANSKWDSKYESEPRSPASPWPWGDYIDGLFAALLARQTVDEIAATVYERATEPFVDRL</sequence>
<dbReference type="RefSeq" id="WP_004966518.1">
    <property type="nucleotide sequence ID" value="NZ_AOLR01000052.1"/>
</dbReference>
<keyword evidence="2" id="KW-0614">Plasmid</keyword>
<organism evidence="1 3">
    <name type="scientific">Haloarcula marismortui ATCC 33800</name>
    <dbReference type="NCBI Taxonomy" id="662476"/>
    <lineage>
        <taxon>Archaea</taxon>
        <taxon>Methanobacteriati</taxon>
        <taxon>Methanobacteriota</taxon>
        <taxon>Stenosarchaea group</taxon>
        <taxon>Halobacteria</taxon>
        <taxon>Halobacteriales</taxon>
        <taxon>Haloarculaceae</taxon>
        <taxon>Haloarcula</taxon>
    </lineage>
</organism>
<dbReference type="OrthoDB" id="380345at2157"/>
<dbReference type="EMBL" id="CP073368">
    <property type="protein sequence ID" value="QUJ74188.1"/>
    <property type="molecule type" value="Genomic_DNA"/>
</dbReference>
<dbReference type="Proteomes" id="UP000011659">
    <property type="component" value="Unassembled WGS sequence"/>
</dbReference>
<dbReference type="GeneID" id="64824722"/>
<proteinExistence type="predicted"/>
<evidence type="ECO:0000313" key="2">
    <source>
        <dbReference type="EMBL" id="QUJ74188.1"/>
    </source>
</evidence>
<reference evidence="1 3" key="1">
    <citation type="journal article" date="2014" name="PLoS Genet.">
        <title>Phylogenetically driven sequencing of extremely halophilic archaea reveals strategies for static and dynamic osmo-response.</title>
        <authorList>
            <person name="Becker E.A."/>
            <person name="Seitzer P.M."/>
            <person name="Tritt A."/>
            <person name="Larsen D."/>
            <person name="Krusor M."/>
            <person name="Yao A.I."/>
            <person name="Wu D."/>
            <person name="Madern D."/>
            <person name="Eisen J.A."/>
            <person name="Darling A.E."/>
            <person name="Facciotti M.T."/>
        </authorList>
    </citation>
    <scope>NUCLEOTIDE SEQUENCE [LARGE SCALE GENOMIC DNA]</scope>
    <source>
        <strain evidence="1 3">ATCC 33800</strain>
    </source>
</reference>
<evidence type="ECO:0000313" key="4">
    <source>
        <dbReference type="Proteomes" id="UP000682967"/>
    </source>
</evidence>
<geneLocation type="plasmid" evidence="2 4">
    <name>pHsi540</name>
</geneLocation>
<name>M0JLF1_9EURY</name>
<dbReference type="EMBL" id="AOLR01000052">
    <property type="protein sequence ID" value="EMA09163.1"/>
    <property type="molecule type" value="Genomic_DNA"/>
</dbReference>
<dbReference type="AlphaFoldDB" id="M0JLF1"/>
<evidence type="ECO:0000313" key="1">
    <source>
        <dbReference type="EMBL" id="EMA09163.1"/>
    </source>
</evidence>
<dbReference type="KEGG" id="hsin:KDQ40_17160"/>
<gene>
    <name evidence="1" type="ORF">C436_19588</name>
    <name evidence="2" type="ORF">KDQ40_17160</name>
</gene>
<keyword evidence="3" id="KW-1185">Reference proteome</keyword>
<protein>
    <submittedName>
        <fullName evidence="1">Uncharacterized protein</fullName>
    </submittedName>
</protein>
<accession>M0JLF1</accession>
<reference evidence="2" key="2">
    <citation type="submission" date="2021-04" db="EMBL/GenBank/DDBJ databases">
        <title>Complete Genome sequence and Methylome Analysis of the Haloarchaeon Haloarcula sinaiiensis.</title>
        <authorList>
            <person name="Fomenkov A."/>
            <person name="DasSarma P."/>
            <person name="DasSarma S."/>
            <person name="Roberts R.J."/>
        </authorList>
    </citation>
    <scope>NUCLEOTIDE SEQUENCE</scope>
    <source>
        <strain evidence="2">ATCC 33800</strain>
        <plasmid evidence="2">pHsi540</plasmid>
    </source>
</reference>
<dbReference type="Proteomes" id="UP000682967">
    <property type="component" value="Plasmid pHsi540"/>
</dbReference>
<evidence type="ECO:0000313" key="3">
    <source>
        <dbReference type="Proteomes" id="UP000011659"/>
    </source>
</evidence>